<dbReference type="SMART" id="SM00267">
    <property type="entry name" value="GGDEF"/>
    <property type="match status" value="1"/>
</dbReference>
<feature type="domain" description="GGDEF" evidence="4">
    <location>
        <begin position="303"/>
        <end position="481"/>
    </location>
</feature>
<dbReference type="EMBL" id="JAUOQI010000014">
    <property type="protein sequence ID" value="MDO6578990.1"/>
    <property type="molecule type" value="Genomic_DNA"/>
</dbReference>
<feature type="domain" description="PAC" evidence="3">
    <location>
        <begin position="212"/>
        <end position="264"/>
    </location>
</feature>
<dbReference type="Pfam" id="PF08447">
    <property type="entry name" value="PAS_3"/>
    <property type="match status" value="1"/>
</dbReference>
<dbReference type="NCBIfam" id="TIGR00254">
    <property type="entry name" value="GGDEF"/>
    <property type="match status" value="1"/>
</dbReference>
<dbReference type="GO" id="GO:0052621">
    <property type="term" value="F:diguanylate cyclase activity"/>
    <property type="evidence" value="ECO:0007669"/>
    <property type="project" value="UniProtKB-EC"/>
</dbReference>
<dbReference type="PROSITE" id="PS50113">
    <property type="entry name" value="PAC"/>
    <property type="match status" value="2"/>
</dbReference>
<dbReference type="CDD" id="cd00130">
    <property type="entry name" value="PAS"/>
    <property type="match status" value="2"/>
</dbReference>
<comment type="caution">
    <text evidence="5">The sequence shown here is derived from an EMBL/GenBank/DDBJ whole genome shotgun (WGS) entry which is preliminary data.</text>
</comment>
<feature type="domain" description="PAC" evidence="3">
    <location>
        <begin position="83"/>
        <end position="135"/>
    </location>
</feature>
<evidence type="ECO:0000313" key="6">
    <source>
        <dbReference type="Proteomes" id="UP001170717"/>
    </source>
</evidence>
<feature type="region of interest" description="Disordered" evidence="1">
    <location>
        <begin position="412"/>
        <end position="431"/>
    </location>
</feature>
<dbReference type="Pfam" id="PF13426">
    <property type="entry name" value="PAS_9"/>
    <property type="match status" value="1"/>
</dbReference>
<proteinExistence type="predicted"/>
<dbReference type="Proteomes" id="UP001170717">
    <property type="component" value="Unassembled WGS sequence"/>
</dbReference>
<dbReference type="InterPro" id="IPR029787">
    <property type="entry name" value="Nucleotide_cyclase"/>
</dbReference>
<reference evidence="5" key="1">
    <citation type="submission" date="2023-07" db="EMBL/GenBank/DDBJ databases">
        <title>Genome content predicts the carbon catabolic preferences of heterotrophic bacteria.</title>
        <authorList>
            <person name="Gralka M."/>
        </authorList>
    </citation>
    <scope>NUCLEOTIDE SEQUENCE</scope>
    <source>
        <strain evidence="5">F2M12</strain>
    </source>
</reference>
<dbReference type="SUPFAM" id="SSF55785">
    <property type="entry name" value="PYP-like sensor domain (PAS domain)"/>
    <property type="match status" value="2"/>
</dbReference>
<evidence type="ECO:0000259" key="2">
    <source>
        <dbReference type="PROSITE" id="PS50112"/>
    </source>
</evidence>
<dbReference type="PROSITE" id="PS50112">
    <property type="entry name" value="PAS"/>
    <property type="match status" value="2"/>
</dbReference>
<dbReference type="PANTHER" id="PTHR44757:SF2">
    <property type="entry name" value="BIOFILM ARCHITECTURE MAINTENANCE PROTEIN MBAA"/>
    <property type="match status" value="1"/>
</dbReference>
<dbReference type="SMART" id="SM00086">
    <property type="entry name" value="PAC"/>
    <property type="match status" value="2"/>
</dbReference>
<dbReference type="PROSITE" id="PS50887">
    <property type="entry name" value="GGDEF"/>
    <property type="match status" value="1"/>
</dbReference>
<dbReference type="InterPro" id="IPR000700">
    <property type="entry name" value="PAS-assoc_C"/>
</dbReference>
<dbReference type="SUPFAM" id="SSF55073">
    <property type="entry name" value="Nucleotide cyclase"/>
    <property type="match status" value="1"/>
</dbReference>
<feature type="domain" description="PAS" evidence="2">
    <location>
        <begin position="136"/>
        <end position="221"/>
    </location>
</feature>
<organism evidence="5 6">
    <name type="scientific">Alteromonas stellipolaris</name>
    <dbReference type="NCBI Taxonomy" id="233316"/>
    <lineage>
        <taxon>Bacteria</taxon>
        <taxon>Pseudomonadati</taxon>
        <taxon>Pseudomonadota</taxon>
        <taxon>Gammaproteobacteria</taxon>
        <taxon>Alteromonadales</taxon>
        <taxon>Alteromonadaceae</taxon>
        <taxon>Alteromonas/Salinimonas group</taxon>
        <taxon>Alteromonas</taxon>
    </lineage>
</organism>
<dbReference type="RefSeq" id="WP_303538811.1">
    <property type="nucleotide sequence ID" value="NZ_JAUOQI010000014.1"/>
</dbReference>
<dbReference type="Pfam" id="PF00990">
    <property type="entry name" value="GGDEF"/>
    <property type="match status" value="1"/>
</dbReference>
<feature type="domain" description="PAS" evidence="2">
    <location>
        <begin position="9"/>
        <end position="79"/>
    </location>
</feature>
<dbReference type="InterPro" id="IPR013655">
    <property type="entry name" value="PAS_fold_3"/>
</dbReference>
<dbReference type="InterPro" id="IPR052155">
    <property type="entry name" value="Biofilm_reg_signaling"/>
</dbReference>
<dbReference type="Gene3D" id="3.30.450.20">
    <property type="entry name" value="PAS domain"/>
    <property type="match status" value="2"/>
</dbReference>
<dbReference type="Gene3D" id="3.30.70.270">
    <property type="match status" value="1"/>
</dbReference>
<dbReference type="SMART" id="SM00091">
    <property type="entry name" value="PAS"/>
    <property type="match status" value="2"/>
</dbReference>
<evidence type="ECO:0000259" key="4">
    <source>
        <dbReference type="PROSITE" id="PS50887"/>
    </source>
</evidence>
<dbReference type="PANTHER" id="PTHR44757">
    <property type="entry name" value="DIGUANYLATE CYCLASE DGCP"/>
    <property type="match status" value="1"/>
</dbReference>
<keyword evidence="5" id="KW-0548">Nucleotidyltransferase</keyword>
<protein>
    <submittedName>
        <fullName evidence="5">Diguanylate cyclase</fullName>
        <ecNumber evidence="5">2.7.7.65</ecNumber>
    </submittedName>
</protein>
<dbReference type="InterPro" id="IPR035965">
    <property type="entry name" value="PAS-like_dom_sf"/>
</dbReference>
<gene>
    <name evidence="5" type="ORF">Q4527_16420</name>
</gene>
<evidence type="ECO:0000313" key="5">
    <source>
        <dbReference type="EMBL" id="MDO6578990.1"/>
    </source>
</evidence>
<sequence length="481" mass="55050">MDSAELAREKDIFEKTFEQCGVGLAHVSQHGDLIRVNSKLSDFLGYESATLVTMSFQNITEPSHVQEDLYLLHQVLRGEIDTYSIEKKYIHAKGHNVWAKLTVTLVRDVHGEPDYFISVVEDIDDKKRIESELYKAEALFSKIVAAFSAHTFVWVANPELTRIHYINEGYRNIYGRDEYELHAKPDAFLSYVHEDDRLLVEKAYKVKPLESWDLQYRIKKSTGEIKYIHDRGMPLFDEKDQQILVVGTADDVSYEKEQQQALLEAISKLEYLSKTDPLTGISNRREMFIQLDREIQRMNRGQQPSTLVFIDLNDFKKINDTFGHKAGDKALVGFSEIMKNTLRETDRFARLGGDEFVVLLFGSDDTDAEVFFNRLAETSFYIEFGTEIADETASEITSETDGKIKDEIAETSVTQGSRKNSEIKSDNTTIPRTGTSMSFSLGWRTWDSDIVTAQNWVDAADEAMYKQKRQHKKHTGAHSVG</sequence>
<dbReference type="CDD" id="cd01949">
    <property type="entry name" value="GGDEF"/>
    <property type="match status" value="1"/>
</dbReference>
<name>A0AAW7Z5D3_9ALTE</name>
<evidence type="ECO:0000256" key="1">
    <source>
        <dbReference type="SAM" id="MobiDB-lite"/>
    </source>
</evidence>
<accession>A0AAW7Z5D3</accession>
<dbReference type="InterPro" id="IPR043128">
    <property type="entry name" value="Rev_trsase/Diguanyl_cyclase"/>
</dbReference>
<dbReference type="EC" id="2.7.7.65" evidence="5"/>
<dbReference type="InterPro" id="IPR000014">
    <property type="entry name" value="PAS"/>
</dbReference>
<keyword evidence="5" id="KW-0808">Transferase</keyword>
<evidence type="ECO:0000259" key="3">
    <source>
        <dbReference type="PROSITE" id="PS50113"/>
    </source>
</evidence>
<dbReference type="InterPro" id="IPR001610">
    <property type="entry name" value="PAC"/>
</dbReference>
<dbReference type="AlphaFoldDB" id="A0AAW7Z5D3"/>
<dbReference type="NCBIfam" id="TIGR00229">
    <property type="entry name" value="sensory_box"/>
    <property type="match status" value="1"/>
</dbReference>
<dbReference type="InterPro" id="IPR000160">
    <property type="entry name" value="GGDEF_dom"/>
</dbReference>